<protein>
    <submittedName>
        <fullName evidence="2">DUF2589 domain-containing protein</fullName>
    </submittedName>
</protein>
<dbReference type="Proteomes" id="UP001324287">
    <property type="component" value="Chromosome"/>
</dbReference>
<feature type="region of interest" description="Disordered" evidence="1">
    <location>
        <begin position="107"/>
        <end position="137"/>
    </location>
</feature>
<evidence type="ECO:0000313" key="2">
    <source>
        <dbReference type="EMBL" id="WRL66235.1"/>
    </source>
</evidence>
<gene>
    <name evidence="2" type="ORF">U6N30_12620</name>
</gene>
<feature type="compositionally biased region" description="Basic residues" evidence="1">
    <location>
        <begin position="119"/>
        <end position="137"/>
    </location>
</feature>
<reference evidence="2 3" key="1">
    <citation type="submission" date="2023-12" db="EMBL/GenBank/DDBJ databases">
        <title>Blastococcus brunescens sp. nov., an actonobacterium isolated from sandstone collected in sahara desert.</title>
        <authorList>
            <person name="Gtari M."/>
            <person name="Ghodhbane F."/>
        </authorList>
    </citation>
    <scope>NUCLEOTIDE SEQUENCE [LARGE SCALE GENOMIC DNA]</scope>
    <source>
        <strain evidence="2 3">BMG 8361</strain>
    </source>
</reference>
<dbReference type="Pfam" id="PF11655">
    <property type="entry name" value="DUF2589"/>
    <property type="match status" value="1"/>
</dbReference>
<dbReference type="RefSeq" id="WP_324277551.1">
    <property type="nucleotide sequence ID" value="NZ_CP141261.1"/>
</dbReference>
<organism evidence="2 3">
    <name type="scientific">Blastococcus brunescens</name>
    <dbReference type="NCBI Taxonomy" id="1564165"/>
    <lineage>
        <taxon>Bacteria</taxon>
        <taxon>Bacillati</taxon>
        <taxon>Actinomycetota</taxon>
        <taxon>Actinomycetes</taxon>
        <taxon>Geodermatophilales</taxon>
        <taxon>Geodermatophilaceae</taxon>
        <taxon>Blastococcus</taxon>
    </lineage>
</organism>
<keyword evidence="3" id="KW-1185">Reference proteome</keyword>
<evidence type="ECO:0000256" key="1">
    <source>
        <dbReference type="SAM" id="MobiDB-lite"/>
    </source>
</evidence>
<dbReference type="InterPro" id="IPR024510">
    <property type="entry name" value="DUF2589"/>
</dbReference>
<accession>A0ABZ1BAJ8</accession>
<evidence type="ECO:0000313" key="3">
    <source>
        <dbReference type="Proteomes" id="UP001324287"/>
    </source>
</evidence>
<dbReference type="EMBL" id="CP141261">
    <property type="protein sequence ID" value="WRL66235.1"/>
    <property type="molecule type" value="Genomic_DNA"/>
</dbReference>
<name>A0ABZ1BAJ8_9ACTN</name>
<proteinExistence type="predicted"/>
<sequence length="137" mass="14868">MAEPVSATARLIEDYLGSTLGSLVKAQGMLSSQLAEFIERVGFEEPEDGEGPLRARTFSFAFDRTEVGAGDELVSRRVTASLPLLSIVTLPALAIDSADIEMDLRIVATESPPEPPRPTRGRPARRSVRCCRRSGPR</sequence>